<organism evidence="1 2">
    <name type="scientific">Trifolium pratense</name>
    <name type="common">Red clover</name>
    <dbReference type="NCBI Taxonomy" id="57577"/>
    <lineage>
        <taxon>Eukaryota</taxon>
        <taxon>Viridiplantae</taxon>
        <taxon>Streptophyta</taxon>
        <taxon>Embryophyta</taxon>
        <taxon>Tracheophyta</taxon>
        <taxon>Spermatophyta</taxon>
        <taxon>Magnoliopsida</taxon>
        <taxon>eudicotyledons</taxon>
        <taxon>Gunneridae</taxon>
        <taxon>Pentapetalae</taxon>
        <taxon>rosids</taxon>
        <taxon>fabids</taxon>
        <taxon>Fabales</taxon>
        <taxon>Fabaceae</taxon>
        <taxon>Papilionoideae</taxon>
        <taxon>50 kb inversion clade</taxon>
        <taxon>NPAAA clade</taxon>
        <taxon>Hologalegina</taxon>
        <taxon>IRL clade</taxon>
        <taxon>Trifolieae</taxon>
        <taxon>Trifolium</taxon>
    </lineage>
</organism>
<proteinExistence type="predicted"/>
<name>A0ACB0JTL9_TRIPR</name>
<reference evidence="1" key="1">
    <citation type="submission" date="2023-10" db="EMBL/GenBank/DDBJ databases">
        <authorList>
            <person name="Rodriguez Cubillos JULIANA M."/>
            <person name="De Vega J."/>
        </authorList>
    </citation>
    <scope>NUCLEOTIDE SEQUENCE</scope>
</reference>
<keyword evidence="2" id="KW-1185">Reference proteome</keyword>
<dbReference type="Proteomes" id="UP001177021">
    <property type="component" value="Unassembled WGS sequence"/>
</dbReference>
<comment type="caution">
    <text evidence="1">The sequence shown here is derived from an EMBL/GenBank/DDBJ whole genome shotgun (WGS) entry which is preliminary data.</text>
</comment>
<gene>
    <name evidence="1" type="ORF">MILVUS5_LOCUS16788</name>
</gene>
<accession>A0ACB0JTL9</accession>
<evidence type="ECO:0000313" key="2">
    <source>
        <dbReference type="Proteomes" id="UP001177021"/>
    </source>
</evidence>
<protein>
    <submittedName>
        <fullName evidence="1">Uncharacterized protein</fullName>
    </submittedName>
</protein>
<evidence type="ECO:0000313" key="1">
    <source>
        <dbReference type="EMBL" id="CAJ2648435.1"/>
    </source>
</evidence>
<dbReference type="EMBL" id="CASHSV030000109">
    <property type="protein sequence ID" value="CAJ2648435.1"/>
    <property type="molecule type" value="Genomic_DNA"/>
</dbReference>
<sequence>MWILCSKKILYFSSIVLMVVTLWVLCCHSWQVGAIRVLESNDVAKVKFSHGIVDKKEKEDLLHKYFSGRSTFGLSHKPFDESKRKVPSCPDPLHN</sequence>